<feature type="compositionally biased region" description="Low complexity" evidence="1">
    <location>
        <begin position="105"/>
        <end position="124"/>
    </location>
</feature>
<gene>
    <name evidence="2" type="ORF">L3Y34_016444</name>
</gene>
<feature type="region of interest" description="Disordered" evidence="1">
    <location>
        <begin position="98"/>
        <end position="131"/>
    </location>
</feature>
<dbReference type="Proteomes" id="UP000827892">
    <property type="component" value="Chromosome I"/>
</dbReference>
<dbReference type="OMA" id="NGSPCYA"/>
<evidence type="ECO:0000256" key="1">
    <source>
        <dbReference type="SAM" id="MobiDB-lite"/>
    </source>
</evidence>
<proteinExistence type="predicted"/>
<protein>
    <submittedName>
        <fullName evidence="2">Uncharacterized protein</fullName>
    </submittedName>
</protein>
<organism evidence="2 3">
    <name type="scientific">Caenorhabditis briggsae</name>
    <dbReference type="NCBI Taxonomy" id="6238"/>
    <lineage>
        <taxon>Eukaryota</taxon>
        <taxon>Metazoa</taxon>
        <taxon>Ecdysozoa</taxon>
        <taxon>Nematoda</taxon>
        <taxon>Chromadorea</taxon>
        <taxon>Rhabditida</taxon>
        <taxon>Rhabditina</taxon>
        <taxon>Rhabditomorpha</taxon>
        <taxon>Rhabditoidea</taxon>
        <taxon>Rhabditidae</taxon>
        <taxon>Peloderinae</taxon>
        <taxon>Caenorhabditis</taxon>
    </lineage>
</organism>
<feature type="compositionally biased region" description="Polar residues" evidence="1">
    <location>
        <begin position="1"/>
        <end position="23"/>
    </location>
</feature>
<sequence length="156" mass="16212">MNTPTSSSRASGSNAAPQLPTTPSRNSGGSRHSRGNGGQRTPPQGQQLTMPRQQQQQRKALSASPQSVVSFASSSICSSPSARNVPLPPLEWLNKLSVPSDATLSRPSSAISMSSSTSSESPSPVLQNYAEQSEKALRDAGLRVCPLQLIAAVASA</sequence>
<accession>A0AAE9DXF9</accession>
<feature type="region of interest" description="Disordered" evidence="1">
    <location>
        <begin position="1"/>
        <end position="66"/>
    </location>
</feature>
<reference evidence="2 3" key="1">
    <citation type="submission" date="2022-05" db="EMBL/GenBank/DDBJ databases">
        <title>Chromosome-level reference genomes for two strains of Caenorhabditis briggsae: an improved platform for comparative genomics.</title>
        <authorList>
            <person name="Stevens L."/>
            <person name="Andersen E.C."/>
        </authorList>
    </citation>
    <scope>NUCLEOTIDE SEQUENCE [LARGE SCALE GENOMIC DNA]</scope>
    <source>
        <strain evidence="2">QX1410_ONT</strain>
        <tissue evidence="2">Whole-organism</tissue>
    </source>
</reference>
<evidence type="ECO:0000313" key="2">
    <source>
        <dbReference type="EMBL" id="ULU13937.1"/>
    </source>
</evidence>
<dbReference type="AlphaFoldDB" id="A0AAE9DXF9"/>
<dbReference type="EMBL" id="CP090891">
    <property type="protein sequence ID" value="ULU13937.1"/>
    <property type="molecule type" value="Genomic_DNA"/>
</dbReference>
<feature type="compositionally biased region" description="Low complexity" evidence="1">
    <location>
        <begin position="44"/>
        <end position="66"/>
    </location>
</feature>
<evidence type="ECO:0000313" key="3">
    <source>
        <dbReference type="Proteomes" id="UP000827892"/>
    </source>
</evidence>
<name>A0AAE9DXF9_CAEBR</name>
<dbReference type="KEGG" id="cbr:CBG_15839"/>